<name>A0A1M4UQF2_9FIRM</name>
<feature type="domain" description="Glycosyl transferase family 1" evidence="1">
    <location>
        <begin position="208"/>
        <end position="328"/>
    </location>
</feature>
<keyword evidence="3" id="KW-0808">Transferase</keyword>
<evidence type="ECO:0000313" key="4">
    <source>
        <dbReference type="Proteomes" id="UP000184114"/>
    </source>
</evidence>
<reference evidence="4" key="1">
    <citation type="submission" date="2016-11" db="EMBL/GenBank/DDBJ databases">
        <authorList>
            <person name="Varghese N."/>
            <person name="Submissions S."/>
        </authorList>
    </citation>
    <scope>NUCLEOTIDE SEQUENCE [LARGE SCALE GENOMIC DNA]</scope>
    <source>
        <strain evidence="4">DSM 18095</strain>
    </source>
</reference>
<protein>
    <submittedName>
        <fullName evidence="3">Glycosyltransferase involved in cell wall bisynthesis</fullName>
    </submittedName>
</protein>
<dbReference type="Pfam" id="PF00534">
    <property type="entry name" value="Glycos_transf_1"/>
    <property type="match status" value="1"/>
</dbReference>
<keyword evidence="4" id="KW-1185">Reference proteome</keyword>
<dbReference type="SUPFAM" id="SSF53756">
    <property type="entry name" value="UDP-Glycosyltransferase/glycogen phosphorylase"/>
    <property type="match status" value="1"/>
</dbReference>
<dbReference type="GO" id="GO:0016757">
    <property type="term" value="F:glycosyltransferase activity"/>
    <property type="evidence" value="ECO:0007669"/>
    <property type="project" value="InterPro"/>
</dbReference>
<sequence length="401" mass="45908">MKKILHIISQYPGKTGSGIYLQELIREGNKKNYIQGLIAGIPNGDSIKLSYIDKFYPLIFNTEELPFPILGMSDIMPYESVRYCDLTIDMLNKWKFYFKRVILNAIEDFKPDIILSHHLWLSTSLVAKLAEDIKVIGICHGTDIRQFEKCPQYRQEVLVGCKELDKIFSLSEEQREDISMKYNIPNEKIMVIGGGYNEDIFSPPLNKVYNNEIKMVYAGKLSYAKGIMSLLRVFDKLKEKYNIRLILAGSGTGEEEKKIKELGTRLGVELLGEVTQRNLGKIFKESDIFVLPSFYEGLSLVTIEALASGLLAVVTEIPGLKSNLGDTINNSGVIEYVQLPDMSQVDKPLEIELPLFEDRLQDAIERQIVKKYENYKMDYNTKKEIKKMSWGNVFNKIEGYF</sequence>
<dbReference type="Gene3D" id="3.40.50.2000">
    <property type="entry name" value="Glycogen Phosphorylase B"/>
    <property type="match status" value="2"/>
</dbReference>
<dbReference type="InterPro" id="IPR001296">
    <property type="entry name" value="Glyco_trans_1"/>
</dbReference>
<accession>A0A1M4UQF2</accession>
<dbReference type="AlphaFoldDB" id="A0A1M4UQF2"/>
<dbReference type="Pfam" id="PF13439">
    <property type="entry name" value="Glyco_transf_4"/>
    <property type="match status" value="1"/>
</dbReference>
<proteinExistence type="predicted"/>
<dbReference type="GeneID" id="90995979"/>
<dbReference type="STRING" id="1123404.SAMN02745784_01210"/>
<gene>
    <name evidence="3" type="ORF">SAMN02745784_01210</name>
</gene>
<evidence type="ECO:0000313" key="3">
    <source>
        <dbReference type="EMBL" id="SHE58888.1"/>
    </source>
</evidence>
<feature type="domain" description="Glycosyltransferase subfamily 4-like N-terminal" evidence="2">
    <location>
        <begin position="88"/>
        <end position="198"/>
    </location>
</feature>
<dbReference type="EMBL" id="FQTY01000003">
    <property type="protein sequence ID" value="SHE58888.1"/>
    <property type="molecule type" value="Genomic_DNA"/>
</dbReference>
<dbReference type="InterPro" id="IPR050194">
    <property type="entry name" value="Glycosyltransferase_grp1"/>
</dbReference>
<dbReference type="CDD" id="cd03801">
    <property type="entry name" value="GT4_PimA-like"/>
    <property type="match status" value="1"/>
</dbReference>
<evidence type="ECO:0000259" key="2">
    <source>
        <dbReference type="Pfam" id="PF13439"/>
    </source>
</evidence>
<dbReference type="Proteomes" id="UP000184114">
    <property type="component" value="Unassembled WGS sequence"/>
</dbReference>
<dbReference type="PANTHER" id="PTHR45947">
    <property type="entry name" value="SULFOQUINOVOSYL TRANSFERASE SQD2"/>
    <property type="match status" value="1"/>
</dbReference>
<evidence type="ECO:0000259" key="1">
    <source>
        <dbReference type="Pfam" id="PF00534"/>
    </source>
</evidence>
<organism evidence="3 4">
    <name type="scientific">Tissierella praeacuta DSM 18095</name>
    <dbReference type="NCBI Taxonomy" id="1123404"/>
    <lineage>
        <taxon>Bacteria</taxon>
        <taxon>Bacillati</taxon>
        <taxon>Bacillota</taxon>
        <taxon>Tissierellia</taxon>
        <taxon>Tissierellales</taxon>
        <taxon>Tissierellaceae</taxon>
        <taxon>Tissierella</taxon>
    </lineage>
</organism>
<dbReference type="InterPro" id="IPR028098">
    <property type="entry name" value="Glyco_trans_4-like_N"/>
</dbReference>
<dbReference type="PANTHER" id="PTHR45947:SF3">
    <property type="entry name" value="SULFOQUINOVOSYL TRANSFERASE SQD2"/>
    <property type="match status" value="1"/>
</dbReference>
<dbReference type="RefSeq" id="WP_072974283.1">
    <property type="nucleotide sequence ID" value="NZ_FQTY01000003.1"/>
</dbReference>